<name>A0A0V0RHS3_9BILA</name>
<proteinExistence type="predicted"/>
<keyword evidence="4" id="KW-1185">Reference proteome</keyword>
<dbReference type="Proteomes" id="UP000054630">
    <property type="component" value="Unassembled WGS sequence"/>
</dbReference>
<comment type="caution">
    <text evidence="3">The sequence shown here is derived from an EMBL/GenBank/DDBJ whole genome shotgun (WGS) entry which is preliminary data.</text>
</comment>
<dbReference type="InterPro" id="IPR041577">
    <property type="entry name" value="RT_RNaseH_2"/>
</dbReference>
<organism evidence="3 4">
    <name type="scientific">Trichinella nelsoni</name>
    <dbReference type="NCBI Taxonomy" id="6336"/>
    <lineage>
        <taxon>Eukaryota</taxon>
        <taxon>Metazoa</taxon>
        <taxon>Ecdysozoa</taxon>
        <taxon>Nematoda</taxon>
        <taxon>Enoplea</taxon>
        <taxon>Dorylaimia</taxon>
        <taxon>Trichinellida</taxon>
        <taxon>Trichinellidae</taxon>
        <taxon>Trichinella</taxon>
    </lineage>
</organism>
<dbReference type="Gene3D" id="3.30.70.270">
    <property type="match status" value="1"/>
</dbReference>
<evidence type="ECO:0000259" key="2">
    <source>
        <dbReference type="Pfam" id="PF17919"/>
    </source>
</evidence>
<accession>A0A0V0RHS3</accession>
<sequence length="128" mass="13771">MAAVQKRPMPRCVKEVRQFLGLASYYRRFVRNFARPRGKSASSPDEEAALGAERGGSVCPPKARADQLPDPGPPRFRPSSPANASEEAIGAVLSQQGGQGQPVEIAYASRSLSLAERGYGATRRVMLV</sequence>
<dbReference type="PANTHER" id="PTHR34072:SF23">
    <property type="entry name" value="REVERSE TRANSCRIPTASE_RETROTRANSPOSON-DERIVED PROTEIN RNASE H-LIKE DOMAIN-CONTAINING PROTEIN"/>
    <property type="match status" value="1"/>
</dbReference>
<dbReference type="InterPro" id="IPR043502">
    <property type="entry name" value="DNA/RNA_pol_sf"/>
</dbReference>
<dbReference type="Pfam" id="PF17919">
    <property type="entry name" value="RT_RNaseH_2"/>
    <property type="match status" value="1"/>
</dbReference>
<feature type="region of interest" description="Disordered" evidence="1">
    <location>
        <begin position="36"/>
        <end position="100"/>
    </location>
</feature>
<protein>
    <submittedName>
        <fullName evidence="3">Retrovirus-related Pol polyprotein from transposon gypsy</fullName>
    </submittedName>
</protein>
<dbReference type="STRING" id="6336.A0A0V0RHS3"/>
<dbReference type="OrthoDB" id="5920491at2759"/>
<dbReference type="SUPFAM" id="SSF56672">
    <property type="entry name" value="DNA/RNA polymerases"/>
    <property type="match status" value="1"/>
</dbReference>
<reference evidence="3 4" key="1">
    <citation type="submission" date="2015-01" db="EMBL/GenBank/DDBJ databases">
        <title>Evolution of Trichinella species and genotypes.</title>
        <authorList>
            <person name="Korhonen P.K."/>
            <person name="Edoardo P."/>
            <person name="Giuseppe L.R."/>
            <person name="Gasser R.B."/>
        </authorList>
    </citation>
    <scope>NUCLEOTIDE SEQUENCE [LARGE SCALE GENOMIC DNA]</scope>
    <source>
        <strain evidence="3">ISS37</strain>
    </source>
</reference>
<dbReference type="InterPro" id="IPR043128">
    <property type="entry name" value="Rev_trsase/Diguanyl_cyclase"/>
</dbReference>
<evidence type="ECO:0000313" key="4">
    <source>
        <dbReference type="Proteomes" id="UP000054630"/>
    </source>
</evidence>
<dbReference type="AlphaFoldDB" id="A0A0V0RHS3"/>
<evidence type="ECO:0000313" key="3">
    <source>
        <dbReference type="EMBL" id="KRX14007.1"/>
    </source>
</evidence>
<dbReference type="PANTHER" id="PTHR34072">
    <property type="entry name" value="ENZYMATIC POLYPROTEIN-RELATED"/>
    <property type="match status" value="1"/>
</dbReference>
<dbReference type="EMBL" id="JYDL01000175">
    <property type="protein sequence ID" value="KRX14007.1"/>
    <property type="molecule type" value="Genomic_DNA"/>
</dbReference>
<feature type="domain" description="Reverse transcriptase/retrotransposon-derived protein RNase H-like" evidence="2">
    <location>
        <begin position="83"/>
        <end position="127"/>
    </location>
</feature>
<gene>
    <name evidence="3" type="primary">pol</name>
    <name evidence="3" type="ORF">T07_11703</name>
</gene>
<evidence type="ECO:0000256" key="1">
    <source>
        <dbReference type="SAM" id="MobiDB-lite"/>
    </source>
</evidence>